<dbReference type="AlphaFoldDB" id="A0A9D4U791"/>
<evidence type="ECO:0000313" key="2">
    <source>
        <dbReference type="Proteomes" id="UP000886520"/>
    </source>
</evidence>
<name>A0A9D4U791_ADICA</name>
<dbReference type="Proteomes" id="UP000886520">
    <property type="component" value="Chromosome 21"/>
</dbReference>
<comment type="caution">
    <text evidence="1">The sequence shown here is derived from an EMBL/GenBank/DDBJ whole genome shotgun (WGS) entry which is preliminary data.</text>
</comment>
<sequence>MGFIYGGIDRQTAQALNLNEISASSGGRALVSFAIDAMEATRFAAMPLLRAPSSSDSFVRDIPGISSHVDPARPANYEALSQLGQAIFELYRQAR</sequence>
<proteinExistence type="predicted"/>
<accession>A0A9D4U791</accession>
<reference evidence="1" key="1">
    <citation type="submission" date="2021-01" db="EMBL/GenBank/DDBJ databases">
        <title>Adiantum capillus-veneris genome.</title>
        <authorList>
            <person name="Fang Y."/>
            <person name="Liao Q."/>
        </authorList>
    </citation>
    <scope>NUCLEOTIDE SEQUENCE</scope>
    <source>
        <strain evidence="1">H3</strain>
        <tissue evidence="1">Leaf</tissue>
    </source>
</reference>
<evidence type="ECO:0000313" key="1">
    <source>
        <dbReference type="EMBL" id="KAI5062811.1"/>
    </source>
</evidence>
<organism evidence="1 2">
    <name type="scientific">Adiantum capillus-veneris</name>
    <name type="common">Maidenhair fern</name>
    <dbReference type="NCBI Taxonomy" id="13818"/>
    <lineage>
        <taxon>Eukaryota</taxon>
        <taxon>Viridiplantae</taxon>
        <taxon>Streptophyta</taxon>
        <taxon>Embryophyta</taxon>
        <taxon>Tracheophyta</taxon>
        <taxon>Polypodiopsida</taxon>
        <taxon>Polypodiidae</taxon>
        <taxon>Polypodiales</taxon>
        <taxon>Pteridineae</taxon>
        <taxon>Pteridaceae</taxon>
        <taxon>Vittarioideae</taxon>
        <taxon>Adiantum</taxon>
    </lineage>
</organism>
<keyword evidence="2" id="KW-1185">Reference proteome</keyword>
<gene>
    <name evidence="1" type="ORF">GOP47_0021358</name>
</gene>
<dbReference type="EMBL" id="JABFUD020000021">
    <property type="protein sequence ID" value="KAI5062811.1"/>
    <property type="molecule type" value="Genomic_DNA"/>
</dbReference>
<protein>
    <submittedName>
        <fullName evidence="1">Uncharacterized protein</fullName>
    </submittedName>
</protein>